<dbReference type="EMBL" id="JBGUBD010000012">
    <property type="protein sequence ID" value="MFA9479796.1"/>
    <property type="molecule type" value="Genomic_DNA"/>
</dbReference>
<proteinExistence type="inferred from homology"/>
<feature type="region of interest" description="Disordered" evidence="5">
    <location>
        <begin position="28"/>
        <end position="50"/>
    </location>
</feature>
<evidence type="ECO:0000313" key="6">
    <source>
        <dbReference type="EMBL" id="MFA9479796.1"/>
    </source>
</evidence>
<dbReference type="Gene3D" id="3.90.950.10">
    <property type="match status" value="1"/>
</dbReference>
<dbReference type="InterPro" id="IPR029001">
    <property type="entry name" value="ITPase-like_fam"/>
</dbReference>
<comment type="catalytic activity">
    <reaction evidence="4">
        <text>a 2'-deoxyribonucleoside 5'-triphosphate + H2O = a 2'-deoxyribonucleoside 5'-phosphate + diphosphate + H(+)</text>
        <dbReference type="Rhea" id="RHEA:44644"/>
        <dbReference type="ChEBI" id="CHEBI:15377"/>
        <dbReference type="ChEBI" id="CHEBI:15378"/>
        <dbReference type="ChEBI" id="CHEBI:33019"/>
        <dbReference type="ChEBI" id="CHEBI:61560"/>
        <dbReference type="ChEBI" id="CHEBI:65317"/>
        <dbReference type="EC" id="3.6.1.9"/>
    </reaction>
</comment>
<keyword evidence="3 4" id="KW-0546">Nucleotide metabolism</keyword>
<comment type="caution">
    <text evidence="6">The sequence shown here is derived from an EMBL/GenBank/DDBJ whole genome shotgun (WGS) entry which is preliminary data.</text>
</comment>
<dbReference type="HAMAP" id="MF_00528">
    <property type="entry name" value="Maf"/>
    <property type="match status" value="1"/>
</dbReference>
<comment type="caution">
    <text evidence="4">Lacks conserved residue(s) required for the propagation of feature annotation.</text>
</comment>
<evidence type="ECO:0000256" key="2">
    <source>
        <dbReference type="ARBA" id="ARBA00022801"/>
    </source>
</evidence>
<dbReference type="CDD" id="cd00555">
    <property type="entry name" value="Maf"/>
    <property type="match status" value="1"/>
</dbReference>
<reference evidence="6 7" key="1">
    <citation type="submission" date="2024-08" db="EMBL/GenBank/DDBJ databases">
        <title>Whole-genome sequencing of halo(alkali)philic microorganisms from hypersaline lakes.</title>
        <authorList>
            <person name="Sorokin D.Y."/>
            <person name="Merkel A.Y."/>
            <person name="Messina E."/>
            <person name="Yakimov M."/>
        </authorList>
    </citation>
    <scope>NUCLEOTIDE SEQUENCE [LARGE SCALE GENOMIC DNA]</scope>
    <source>
        <strain evidence="6 7">AB-hyl4</strain>
    </source>
</reference>
<comment type="cofactor">
    <cofactor evidence="1 4">
        <name>a divalent metal cation</name>
        <dbReference type="ChEBI" id="CHEBI:60240"/>
    </cofactor>
</comment>
<comment type="function">
    <text evidence="4">Nucleoside triphosphate pyrophosphatase. May have a dual role in cell division arrest and in preventing the incorporation of modified nucleotides into cellular nucleic acids.</text>
</comment>
<organism evidence="6 7">
    <name type="scientific">Natronomicrosphaera hydrolytica</name>
    <dbReference type="NCBI Taxonomy" id="3242702"/>
    <lineage>
        <taxon>Bacteria</taxon>
        <taxon>Pseudomonadati</taxon>
        <taxon>Planctomycetota</taxon>
        <taxon>Phycisphaerae</taxon>
        <taxon>Phycisphaerales</taxon>
        <taxon>Phycisphaeraceae</taxon>
        <taxon>Natronomicrosphaera</taxon>
    </lineage>
</organism>
<evidence type="ECO:0000313" key="7">
    <source>
        <dbReference type="Proteomes" id="UP001575105"/>
    </source>
</evidence>
<evidence type="ECO:0000256" key="5">
    <source>
        <dbReference type="SAM" id="MobiDB-lite"/>
    </source>
</evidence>
<evidence type="ECO:0000256" key="4">
    <source>
        <dbReference type="HAMAP-Rule" id="MF_00528"/>
    </source>
</evidence>
<name>A0ABV4U8D6_9BACT</name>
<accession>A0ABV4U8D6</accession>
<feature type="active site" description="Proton acceptor" evidence="4">
    <location>
        <position position="79"/>
    </location>
</feature>
<evidence type="ECO:0000256" key="1">
    <source>
        <dbReference type="ARBA" id="ARBA00001968"/>
    </source>
</evidence>
<dbReference type="Pfam" id="PF02545">
    <property type="entry name" value="Maf"/>
    <property type="match status" value="1"/>
</dbReference>
<sequence length="206" mass="21949">MGMSCLPLILASRSARRAQLLRDAGYAFEQRTPPFDDPPQPTATDPAHSAEQIASDLARQKAMSLHEHLPTPAVVLAADTICVDGDGRLIGQPTDADDAQRMIEHFADATHTVVSGVAVVGPGDERPSCFADTATVHVGPIDVERVRAYIASDQWRGKAGGYNLFERQAAGWPIRVEGDPTTVVGLPMRGVVRLLEAYGVRGGAKG</sequence>
<dbReference type="PIRSF" id="PIRSF006305">
    <property type="entry name" value="Maf"/>
    <property type="match status" value="1"/>
</dbReference>
<dbReference type="RefSeq" id="WP_425346721.1">
    <property type="nucleotide sequence ID" value="NZ_JBGUBD010000012.1"/>
</dbReference>
<comment type="catalytic activity">
    <reaction evidence="4">
        <text>a ribonucleoside 5'-triphosphate + H2O = a ribonucleoside 5'-phosphate + diphosphate + H(+)</text>
        <dbReference type="Rhea" id="RHEA:23996"/>
        <dbReference type="ChEBI" id="CHEBI:15377"/>
        <dbReference type="ChEBI" id="CHEBI:15378"/>
        <dbReference type="ChEBI" id="CHEBI:33019"/>
        <dbReference type="ChEBI" id="CHEBI:58043"/>
        <dbReference type="ChEBI" id="CHEBI:61557"/>
        <dbReference type="EC" id="3.6.1.9"/>
    </reaction>
</comment>
<comment type="similarity">
    <text evidence="4">Belongs to the Maf family.</text>
</comment>
<dbReference type="InterPro" id="IPR003697">
    <property type="entry name" value="Maf-like"/>
</dbReference>
<keyword evidence="2 4" id="KW-0378">Hydrolase</keyword>
<dbReference type="SUPFAM" id="SSF52972">
    <property type="entry name" value="ITPase-like"/>
    <property type="match status" value="1"/>
</dbReference>
<gene>
    <name evidence="6" type="ORF">ACERK3_16030</name>
</gene>
<keyword evidence="4" id="KW-0963">Cytoplasm</keyword>
<comment type="subcellular location">
    <subcellularLocation>
        <location evidence="4">Cytoplasm</location>
    </subcellularLocation>
</comment>
<dbReference type="PANTHER" id="PTHR43213">
    <property type="entry name" value="BIFUNCTIONAL DTTP/UTP PYROPHOSPHATASE/METHYLTRANSFERASE PROTEIN-RELATED"/>
    <property type="match status" value="1"/>
</dbReference>
<dbReference type="EC" id="3.6.1.9" evidence="4"/>
<dbReference type="GO" id="GO:0016787">
    <property type="term" value="F:hydrolase activity"/>
    <property type="evidence" value="ECO:0007669"/>
    <property type="project" value="UniProtKB-KW"/>
</dbReference>
<dbReference type="Proteomes" id="UP001575105">
    <property type="component" value="Unassembled WGS sequence"/>
</dbReference>
<keyword evidence="7" id="KW-1185">Reference proteome</keyword>
<protein>
    <recommendedName>
        <fullName evidence="4">Nucleoside triphosphate pyrophosphatase</fullName>
        <ecNumber evidence="4">3.6.1.9</ecNumber>
    </recommendedName>
    <alternativeName>
        <fullName evidence="4">Nucleotide pyrophosphatase</fullName>
        <shortName evidence="4">Nucleotide PPase</shortName>
    </alternativeName>
</protein>
<evidence type="ECO:0000256" key="3">
    <source>
        <dbReference type="ARBA" id="ARBA00023080"/>
    </source>
</evidence>
<dbReference type="PANTHER" id="PTHR43213:SF5">
    <property type="entry name" value="BIFUNCTIONAL DTTP_UTP PYROPHOSPHATASE_METHYLTRANSFERASE PROTEIN-RELATED"/>
    <property type="match status" value="1"/>
</dbReference>